<dbReference type="EMBL" id="JACHMG010000001">
    <property type="protein sequence ID" value="MBB4684264.1"/>
    <property type="molecule type" value="Genomic_DNA"/>
</dbReference>
<reference evidence="2 3" key="1">
    <citation type="submission" date="2020-08" db="EMBL/GenBank/DDBJ databases">
        <title>Sequencing the genomes of 1000 actinobacteria strains.</title>
        <authorList>
            <person name="Klenk H.-P."/>
        </authorList>
    </citation>
    <scope>NUCLEOTIDE SEQUENCE [LARGE SCALE GENOMIC DNA]</scope>
    <source>
        <strain evidence="2 3">DSM 45859</strain>
    </source>
</reference>
<gene>
    <name evidence="2" type="ORF">BJY18_001749</name>
</gene>
<dbReference type="InterPro" id="IPR050659">
    <property type="entry name" value="Peptidase_M24B"/>
</dbReference>
<keyword evidence="3" id="KW-1185">Reference proteome</keyword>
<dbReference type="AlphaFoldDB" id="A0A840ITF8"/>
<dbReference type="PANTHER" id="PTHR46112">
    <property type="entry name" value="AMINOPEPTIDASE"/>
    <property type="match status" value="1"/>
</dbReference>
<organism evidence="2 3">
    <name type="scientific">Amycolatopsis jiangsuensis</name>
    <dbReference type="NCBI Taxonomy" id="1181879"/>
    <lineage>
        <taxon>Bacteria</taxon>
        <taxon>Bacillati</taxon>
        <taxon>Actinomycetota</taxon>
        <taxon>Actinomycetes</taxon>
        <taxon>Pseudonocardiales</taxon>
        <taxon>Pseudonocardiaceae</taxon>
        <taxon>Amycolatopsis</taxon>
    </lineage>
</organism>
<dbReference type="Gene3D" id="3.90.230.10">
    <property type="entry name" value="Creatinase/methionine aminopeptidase superfamily"/>
    <property type="match status" value="1"/>
</dbReference>
<name>A0A840ITF8_9PSEU</name>
<protein>
    <submittedName>
        <fullName evidence="2">Xaa-Pro aminopeptidase</fullName>
    </submittedName>
</protein>
<dbReference type="InterPro" id="IPR029149">
    <property type="entry name" value="Creatin/AminoP/Spt16_N"/>
</dbReference>
<keyword evidence="2" id="KW-0645">Protease</keyword>
<feature type="domain" description="Peptidase M24" evidence="1">
    <location>
        <begin position="182"/>
        <end position="390"/>
    </location>
</feature>
<evidence type="ECO:0000313" key="3">
    <source>
        <dbReference type="Proteomes" id="UP000581769"/>
    </source>
</evidence>
<dbReference type="InterPro" id="IPR036005">
    <property type="entry name" value="Creatinase/aminopeptidase-like"/>
</dbReference>
<evidence type="ECO:0000259" key="1">
    <source>
        <dbReference type="Pfam" id="PF00557"/>
    </source>
</evidence>
<dbReference type="InterPro" id="IPR000994">
    <property type="entry name" value="Pept_M24"/>
</dbReference>
<dbReference type="CDD" id="cd01066">
    <property type="entry name" value="APP_MetAP"/>
    <property type="match status" value="1"/>
</dbReference>
<sequence>MDSIDTSEVPTFSMAERDRRWELARAFMEREDLDALLVFGEHEDAGPAPFAYDTWFTNGRAGTTVVFPRDGEPISLFPMEMFTKDHLESTRRGDPVWIPPERIRASRDARAVIAELHRLGLDRAAIGVVGLEPYPPWHPEGVVPYRLWSAVLREFPGARFEPVGMALSRLMMPLGTEEIAVVRRSAAIGDAMAHAMAAAAAPGVSESVVYAAGMAAGYAHGTTPAAMHFWSGRDPLASGLPQWSYRPQGPRTLRNGDIVSAEVFSNVGGRHTQHQVTIAVGEPHEDLLRAADVARAAYDACLRALHAGRTFGDVVRDLREPYHEAGGWEFGPSLHALNPMIAASGFPADASRRLAGAGAYPPEDDHPTMAADLELRPGMTFALEPNYVVGRHLAYLGGTVIVGENGPIELNPSTARILPAGAPQGGGQHPGRPGS</sequence>
<dbReference type="Gene3D" id="3.40.350.10">
    <property type="entry name" value="Creatinase/prolidase N-terminal domain"/>
    <property type="match status" value="1"/>
</dbReference>
<keyword evidence="2" id="KW-0378">Hydrolase</keyword>
<proteinExistence type="predicted"/>
<dbReference type="PANTHER" id="PTHR46112:SF2">
    <property type="entry name" value="XAA-PRO AMINOPEPTIDASE P-RELATED"/>
    <property type="match status" value="1"/>
</dbReference>
<accession>A0A840ITF8</accession>
<dbReference type="Pfam" id="PF00557">
    <property type="entry name" value="Peptidase_M24"/>
    <property type="match status" value="1"/>
</dbReference>
<dbReference type="GO" id="GO:0004177">
    <property type="term" value="F:aminopeptidase activity"/>
    <property type="evidence" value="ECO:0007669"/>
    <property type="project" value="UniProtKB-KW"/>
</dbReference>
<dbReference type="RefSeq" id="WP_184779231.1">
    <property type="nucleotide sequence ID" value="NZ_JACHMG010000001.1"/>
</dbReference>
<dbReference type="Proteomes" id="UP000581769">
    <property type="component" value="Unassembled WGS sequence"/>
</dbReference>
<keyword evidence="2" id="KW-0031">Aminopeptidase</keyword>
<comment type="caution">
    <text evidence="2">The sequence shown here is derived from an EMBL/GenBank/DDBJ whole genome shotgun (WGS) entry which is preliminary data.</text>
</comment>
<dbReference type="SUPFAM" id="SSF55920">
    <property type="entry name" value="Creatinase/aminopeptidase"/>
    <property type="match status" value="1"/>
</dbReference>
<evidence type="ECO:0000313" key="2">
    <source>
        <dbReference type="EMBL" id="MBB4684264.1"/>
    </source>
</evidence>
<dbReference type="SUPFAM" id="SSF53092">
    <property type="entry name" value="Creatinase/prolidase N-terminal domain"/>
    <property type="match status" value="1"/>
</dbReference>